<organism evidence="7 8">
    <name type="scientific">Oopsacas minuta</name>
    <dbReference type="NCBI Taxonomy" id="111878"/>
    <lineage>
        <taxon>Eukaryota</taxon>
        <taxon>Metazoa</taxon>
        <taxon>Porifera</taxon>
        <taxon>Hexactinellida</taxon>
        <taxon>Hexasterophora</taxon>
        <taxon>Lyssacinosida</taxon>
        <taxon>Leucopsacidae</taxon>
        <taxon>Oopsacas</taxon>
    </lineage>
</organism>
<name>A0AAV7K5N8_9METZ</name>
<comment type="caution">
    <text evidence="7">The sequence shown here is derived from an EMBL/GenBank/DDBJ whole genome shotgun (WGS) entry which is preliminary data.</text>
</comment>
<feature type="transmembrane region" description="Helical" evidence="5">
    <location>
        <begin position="300"/>
        <end position="318"/>
    </location>
</feature>
<dbReference type="InterPro" id="IPR036400">
    <property type="entry name" value="Cyt_B5-like_heme/steroid_sf"/>
</dbReference>
<keyword evidence="5" id="KW-0472">Membrane</keyword>
<feature type="transmembrane region" description="Helical" evidence="5">
    <location>
        <begin position="277"/>
        <end position="294"/>
    </location>
</feature>
<feature type="transmembrane region" description="Helical" evidence="5">
    <location>
        <begin position="229"/>
        <end position="256"/>
    </location>
</feature>
<feature type="transmembrane region" description="Helical" evidence="5">
    <location>
        <begin position="330"/>
        <end position="351"/>
    </location>
</feature>
<keyword evidence="2" id="KW-0479">Metal-binding</keyword>
<dbReference type="Gene3D" id="3.10.120.10">
    <property type="entry name" value="Cytochrome b5-like heme/steroid binding domain"/>
    <property type="match status" value="1"/>
</dbReference>
<accession>A0AAV7K5N8</accession>
<dbReference type="AlphaFoldDB" id="A0AAV7K5N8"/>
<dbReference type="PROSITE" id="PS50255">
    <property type="entry name" value="CYTOCHROME_B5_2"/>
    <property type="match status" value="1"/>
</dbReference>
<evidence type="ECO:0000313" key="7">
    <source>
        <dbReference type="EMBL" id="KAI6656079.1"/>
    </source>
</evidence>
<dbReference type="GO" id="GO:0020037">
    <property type="term" value="F:heme binding"/>
    <property type="evidence" value="ECO:0007669"/>
    <property type="project" value="TreeGrafter"/>
</dbReference>
<evidence type="ECO:0000256" key="1">
    <source>
        <dbReference type="ARBA" id="ARBA00022617"/>
    </source>
</evidence>
<dbReference type="SMART" id="SM01117">
    <property type="entry name" value="Cyt-b5"/>
    <property type="match status" value="1"/>
</dbReference>
<evidence type="ECO:0000256" key="3">
    <source>
        <dbReference type="ARBA" id="ARBA00023004"/>
    </source>
</evidence>
<dbReference type="Pfam" id="PF00173">
    <property type="entry name" value="Cyt-b5"/>
    <property type="match status" value="1"/>
</dbReference>
<dbReference type="PANTHER" id="PTHR19359">
    <property type="entry name" value="CYTOCHROME B5"/>
    <property type="match status" value="1"/>
</dbReference>
<gene>
    <name evidence="7" type="ORF">LOD99_11334</name>
</gene>
<evidence type="ECO:0000259" key="6">
    <source>
        <dbReference type="PROSITE" id="PS50255"/>
    </source>
</evidence>
<keyword evidence="3" id="KW-0408">Iron</keyword>
<keyword evidence="5" id="KW-0812">Transmembrane</keyword>
<sequence length="516" mass="58650">MDSTVGLIVGVIFSLCVVLLTKFIGPNLRKNFTPLPVWRGVLWYRWKSLPSQQALNFSPFTGIKFPYSLNVRAKSAWLGFILHFIFMTFMITWAKIRYSTHHTHNCPVPTAPSWCDYTNKLEIIHYVFLIGTAIFVILHLLQTHYSYDGIAQDAAEMVPIIGTVLSLVVLALMQQTERGLVFGYGLDTETFIALTNIARRFHPFIVGWDIVFTFWYHPMEGGVHHIPGLLPLLCIFIQGCLLFTTVHLNPIWRVALELLGFPHAIYIEYSHPERGRWKMFLTGVLLTPIVVHFHMFNMSFILTTSLLVCYVTLVVVLYRDMPWYRWTEPLHFPCIIFLLIFLVYGIMYIPYSVTNVLGMWPEVSTSGAIPSGFNLAVWICGTFLVVSIVVMTFVLADLLEGIARNYASTVGDMNSNVAKVFRMGNDTNNHNIRMHDLPVVTLDEVARHNTKNDAWIVINKYVYDVTNFIDYHPGSRAILLEQCGRDGTAAFDGIKWGTGHPVGTISDMKGLLCGRL</sequence>
<dbReference type="InterPro" id="IPR050668">
    <property type="entry name" value="Cytochrome_b5"/>
</dbReference>
<dbReference type="GO" id="GO:0046872">
    <property type="term" value="F:metal ion binding"/>
    <property type="evidence" value="ECO:0007669"/>
    <property type="project" value="UniProtKB-KW"/>
</dbReference>
<protein>
    <recommendedName>
        <fullName evidence="6">Cytochrome b5 heme-binding domain-containing protein</fullName>
    </recommendedName>
</protein>
<keyword evidence="8" id="KW-1185">Reference proteome</keyword>
<keyword evidence="5" id="KW-1133">Transmembrane helix</keyword>
<feature type="transmembrane region" description="Helical" evidence="5">
    <location>
        <begin position="76"/>
        <end position="94"/>
    </location>
</feature>
<dbReference type="GO" id="GO:0016020">
    <property type="term" value="C:membrane"/>
    <property type="evidence" value="ECO:0007669"/>
    <property type="project" value="TreeGrafter"/>
</dbReference>
<comment type="similarity">
    <text evidence="4">Belongs to the cytochrome b5 family.</text>
</comment>
<feature type="domain" description="Cytochrome b5 heme-binding" evidence="6">
    <location>
        <begin position="437"/>
        <end position="516"/>
    </location>
</feature>
<evidence type="ECO:0000256" key="2">
    <source>
        <dbReference type="ARBA" id="ARBA00022723"/>
    </source>
</evidence>
<reference evidence="7 8" key="1">
    <citation type="journal article" date="2023" name="BMC Biol.">
        <title>The compact genome of the sponge Oopsacas minuta (Hexactinellida) is lacking key metazoan core genes.</title>
        <authorList>
            <person name="Santini S."/>
            <person name="Schenkelaars Q."/>
            <person name="Jourda C."/>
            <person name="Duchesne M."/>
            <person name="Belahbib H."/>
            <person name="Rocher C."/>
            <person name="Selva M."/>
            <person name="Riesgo A."/>
            <person name="Vervoort M."/>
            <person name="Leys S.P."/>
            <person name="Kodjabachian L."/>
            <person name="Le Bivic A."/>
            <person name="Borchiellini C."/>
            <person name="Claverie J.M."/>
            <person name="Renard E."/>
        </authorList>
    </citation>
    <scope>NUCLEOTIDE SEQUENCE [LARGE SCALE GENOMIC DNA]</scope>
    <source>
        <strain evidence="7">SPO-2</strain>
    </source>
</reference>
<feature type="transmembrane region" description="Helical" evidence="5">
    <location>
        <begin position="154"/>
        <end position="173"/>
    </location>
</feature>
<feature type="transmembrane region" description="Helical" evidence="5">
    <location>
        <begin position="371"/>
        <end position="396"/>
    </location>
</feature>
<dbReference type="SUPFAM" id="SSF55856">
    <property type="entry name" value="Cytochrome b5-like heme/steroid binding domain"/>
    <property type="match status" value="1"/>
</dbReference>
<feature type="transmembrane region" description="Helical" evidence="5">
    <location>
        <begin position="7"/>
        <end position="25"/>
    </location>
</feature>
<dbReference type="EMBL" id="JAKMXF010000159">
    <property type="protein sequence ID" value="KAI6656079.1"/>
    <property type="molecule type" value="Genomic_DNA"/>
</dbReference>
<evidence type="ECO:0000256" key="4">
    <source>
        <dbReference type="ARBA" id="ARBA00038168"/>
    </source>
</evidence>
<dbReference type="Proteomes" id="UP001165289">
    <property type="component" value="Unassembled WGS sequence"/>
</dbReference>
<dbReference type="InterPro" id="IPR001199">
    <property type="entry name" value="Cyt_B5-like_heme/steroid-bd"/>
</dbReference>
<feature type="transmembrane region" description="Helical" evidence="5">
    <location>
        <begin position="123"/>
        <end position="142"/>
    </location>
</feature>
<evidence type="ECO:0000313" key="8">
    <source>
        <dbReference type="Proteomes" id="UP001165289"/>
    </source>
</evidence>
<evidence type="ECO:0000256" key="5">
    <source>
        <dbReference type="SAM" id="Phobius"/>
    </source>
</evidence>
<proteinExistence type="inferred from homology"/>
<keyword evidence="1" id="KW-0349">Heme</keyword>